<reference evidence="2" key="1">
    <citation type="journal article" date="2019" name="Int. J. Syst. Evol. Microbiol.">
        <title>The Global Catalogue of Microorganisms (GCM) 10K type strain sequencing project: providing services to taxonomists for standard genome sequencing and annotation.</title>
        <authorList>
            <consortium name="The Broad Institute Genomics Platform"/>
            <consortium name="The Broad Institute Genome Sequencing Center for Infectious Disease"/>
            <person name="Wu L."/>
            <person name="Ma J."/>
        </authorList>
    </citation>
    <scope>NUCLEOTIDE SEQUENCE [LARGE SCALE GENOMIC DNA]</scope>
    <source>
        <strain evidence="2">JCM 9731</strain>
    </source>
</reference>
<comment type="caution">
    <text evidence="1">The sequence shown here is derived from an EMBL/GenBank/DDBJ whole genome shotgun (WGS) entry which is preliminary data.</text>
</comment>
<proteinExistence type="predicted"/>
<evidence type="ECO:0000313" key="2">
    <source>
        <dbReference type="Proteomes" id="UP001500782"/>
    </source>
</evidence>
<organism evidence="1 2">
    <name type="scientific">Bacillus carboniphilus</name>
    <dbReference type="NCBI Taxonomy" id="86663"/>
    <lineage>
        <taxon>Bacteria</taxon>
        <taxon>Bacillati</taxon>
        <taxon>Bacillota</taxon>
        <taxon>Bacilli</taxon>
        <taxon>Bacillales</taxon>
        <taxon>Bacillaceae</taxon>
        <taxon>Bacillus</taxon>
    </lineage>
</organism>
<gene>
    <name evidence="1" type="ORF">GCM10008967_07050</name>
</gene>
<dbReference type="InterPro" id="IPR038573">
    <property type="entry name" value="BrnT_sf"/>
</dbReference>
<evidence type="ECO:0008006" key="3">
    <source>
        <dbReference type="Google" id="ProtNLM"/>
    </source>
</evidence>
<dbReference type="Pfam" id="PF04365">
    <property type="entry name" value="BrnT_toxin"/>
    <property type="match status" value="1"/>
</dbReference>
<dbReference type="Proteomes" id="UP001500782">
    <property type="component" value="Unassembled WGS sequence"/>
</dbReference>
<dbReference type="RefSeq" id="WP_343796427.1">
    <property type="nucleotide sequence ID" value="NZ_BAAADJ010000006.1"/>
</dbReference>
<name>A0ABN0VWJ9_9BACI</name>
<evidence type="ECO:0000313" key="1">
    <source>
        <dbReference type="EMBL" id="GAA0319116.1"/>
    </source>
</evidence>
<dbReference type="Gene3D" id="3.10.450.530">
    <property type="entry name" value="Ribonuclease toxin, BrnT, of type II toxin-antitoxin system"/>
    <property type="match status" value="1"/>
</dbReference>
<dbReference type="InterPro" id="IPR007460">
    <property type="entry name" value="BrnT_toxin"/>
</dbReference>
<keyword evidence="2" id="KW-1185">Reference proteome</keyword>
<protein>
    <recommendedName>
        <fullName evidence="3">BrnT family toxin</fullName>
    </recommendedName>
</protein>
<dbReference type="EMBL" id="BAAADJ010000006">
    <property type="protein sequence ID" value="GAA0319116.1"/>
    <property type="molecule type" value="Genomic_DNA"/>
</dbReference>
<accession>A0ABN0VWJ9</accession>
<sequence length="87" mass="10575">MAFDWDYNNEKKVRAHGIEPEEVEQSFYDPDRIRLDAHSARNKLVGMTEDGRILTIIYEKRIKLIRVVTGWDSAEWERKSYYKRRRK</sequence>